<feature type="chain" id="PRO_5046860338" description="Protein activator" evidence="1">
    <location>
        <begin position="27"/>
        <end position="164"/>
    </location>
</feature>
<evidence type="ECO:0008006" key="4">
    <source>
        <dbReference type="Google" id="ProtNLM"/>
    </source>
</evidence>
<sequence>MQHVIPRISLAAVLLGLVFGSSMVRAATFAQTGAAFNATGTIATGIKPLVWTPIPCSIALTGQVAADGSSATITGATFTGNALCNISGPLNLPWTLVPTSANTASLSGFMQKFAYDSCATPSAVAMQWSAADDTFSLTSPHTVNSTCRLITFNFKPSPALTITP</sequence>
<protein>
    <recommendedName>
        <fullName evidence="4">Protein activator</fullName>
    </recommendedName>
</protein>
<reference evidence="2 3" key="1">
    <citation type="submission" date="2022-02" db="EMBL/GenBank/DDBJ databases">
        <title>Comparative genomics of the first Antarctic Pseudomonas spp. capable of biotransforming 2,4,6-Trinitrotoluene.</title>
        <authorList>
            <person name="Cabrera M.A."/>
            <person name="Marquez S.L."/>
            <person name="Perez-Donoso J.M."/>
        </authorList>
    </citation>
    <scope>NUCLEOTIDE SEQUENCE [LARGE SCALE GENOMIC DNA]</scope>
    <source>
        <strain evidence="2 3">TNT11</strain>
    </source>
</reference>
<dbReference type="RefSeq" id="WP_247402466.1">
    <property type="nucleotide sequence ID" value="NZ_JAKNRV010000139.1"/>
</dbReference>
<evidence type="ECO:0000313" key="3">
    <source>
        <dbReference type="Proteomes" id="UP001317085"/>
    </source>
</evidence>
<accession>A0ABT0EJ04</accession>
<gene>
    <name evidence="2" type="ORF">L9Z73_15440</name>
</gene>
<keyword evidence="3" id="KW-1185">Reference proteome</keyword>
<dbReference type="EMBL" id="JAKNRV010000139">
    <property type="protein sequence ID" value="MCK1785700.1"/>
    <property type="molecule type" value="Genomic_DNA"/>
</dbReference>
<evidence type="ECO:0000256" key="1">
    <source>
        <dbReference type="SAM" id="SignalP"/>
    </source>
</evidence>
<keyword evidence="1" id="KW-0732">Signal</keyword>
<proteinExistence type="predicted"/>
<name>A0ABT0EJ04_9PSED</name>
<comment type="caution">
    <text evidence="2">The sequence shown here is derived from an EMBL/GenBank/DDBJ whole genome shotgun (WGS) entry which is preliminary data.</text>
</comment>
<evidence type="ECO:0000313" key="2">
    <source>
        <dbReference type="EMBL" id="MCK1785700.1"/>
    </source>
</evidence>
<organism evidence="2 3">
    <name type="scientific">Pseudomonas emilianonis</name>
    <dbReference type="NCBI Taxonomy" id="2915812"/>
    <lineage>
        <taxon>Bacteria</taxon>
        <taxon>Pseudomonadati</taxon>
        <taxon>Pseudomonadota</taxon>
        <taxon>Gammaproteobacteria</taxon>
        <taxon>Pseudomonadales</taxon>
        <taxon>Pseudomonadaceae</taxon>
        <taxon>Pseudomonas</taxon>
    </lineage>
</organism>
<dbReference type="Proteomes" id="UP001317085">
    <property type="component" value="Unassembled WGS sequence"/>
</dbReference>
<feature type="signal peptide" evidence="1">
    <location>
        <begin position="1"/>
        <end position="26"/>
    </location>
</feature>